<reference evidence="5" key="2">
    <citation type="submission" date="2018-04" db="EMBL/GenBank/DDBJ databases">
        <title>Complete genome sequence of Sulfodiicoccus acidiphilus strain HS-1.</title>
        <authorList>
            <person name="Sakai H.D."/>
            <person name="Kurosawa N."/>
        </authorList>
    </citation>
    <scope>NUCLEOTIDE SEQUENCE [LARGE SCALE GENOMIC DNA]</scope>
    <source>
        <strain evidence="5">HS-1</strain>
    </source>
</reference>
<dbReference type="Proteomes" id="UP000276741">
    <property type="component" value="Chromosome"/>
</dbReference>
<dbReference type="Pfam" id="PF13635">
    <property type="entry name" value="DUF4143"/>
    <property type="match status" value="1"/>
</dbReference>
<dbReference type="GeneID" id="38665901"/>
<sequence length="437" mass="50947">MIEEQNPWWISKELILENEIYRRWYEAEVKWVPDVLDKISLEPSSLNLIFGPRQVGKSTTLVLLVKRLLEKEDPKSIFYFSCDMLSDYKELDQVLGEYMKLRERNRIKSAYVILDEVTFPREWFRTIKYRIDRGEFRNDVLVLSGSLSMRAKGEVESFPGRRGKGRTLIMYPLPFSRFVEVMGVKLPRGDLDHASNAMDFVEYRSTVKNLFEIYLDTGGFPNSVRDYLRTGKVNMNTFQDFISSITLDLNKLRRSETLFKAAVKGVINRTSSEFSYHTLSKEGIGTVRTTISYLELMDKLFLLKSVMAMDPNSGEPVPRKERKFYFIDPFVYRAFSSWVMTQVPDQKRLAEAAVVSHLSRIYPTFYIKRNGEVDVVVREGERYKGFEVKYGKNVRKFIGKVKDIVFLSREEIQDNMVPISLFLALLDLPQSVEVTEV</sequence>
<dbReference type="InterPro" id="IPR027417">
    <property type="entry name" value="P-loop_NTPase"/>
</dbReference>
<dbReference type="EMBL" id="BMQS01000005">
    <property type="protein sequence ID" value="GGT92077.1"/>
    <property type="molecule type" value="Genomic_DNA"/>
</dbReference>
<dbReference type="PANTHER" id="PTHR33295">
    <property type="entry name" value="ATPASE"/>
    <property type="match status" value="1"/>
</dbReference>
<dbReference type="KEGG" id="sacd:HS1genome_0398"/>
<name>A0A348B1F7_9CREN</name>
<reference evidence="4" key="1">
    <citation type="journal article" date="2014" name="Int. J. Syst. Evol. Microbiol.">
        <title>Complete genome sequence of Corynebacterium casei LMG S-19264T (=DSM 44701T), isolated from a smear-ripened cheese.</title>
        <authorList>
            <consortium name="US DOE Joint Genome Institute (JGI-PGF)"/>
            <person name="Walter F."/>
            <person name="Albersmeier A."/>
            <person name="Kalinowski J."/>
            <person name="Ruckert C."/>
        </authorList>
    </citation>
    <scope>NUCLEOTIDE SEQUENCE</scope>
    <source>
        <strain evidence="4">JCM 31740</strain>
    </source>
</reference>
<dbReference type="Pfam" id="PF13173">
    <property type="entry name" value="AAA_14"/>
    <property type="match status" value="1"/>
</dbReference>
<proteinExistence type="predicted"/>
<dbReference type="InterPro" id="IPR025420">
    <property type="entry name" value="DUF4143"/>
</dbReference>
<dbReference type="Proteomes" id="UP000616143">
    <property type="component" value="Unassembled WGS sequence"/>
</dbReference>
<protein>
    <submittedName>
        <fullName evidence="3">ATPase AAA</fullName>
    </submittedName>
</protein>
<dbReference type="OrthoDB" id="371918at2157"/>
<organism evidence="3 5">
    <name type="scientific">Sulfodiicoccus acidiphilus</name>
    <dbReference type="NCBI Taxonomy" id="1670455"/>
    <lineage>
        <taxon>Archaea</taxon>
        <taxon>Thermoproteota</taxon>
        <taxon>Thermoprotei</taxon>
        <taxon>Sulfolobales</taxon>
        <taxon>Sulfolobaceae</taxon>
        <taxon>Sulfodiicoccus</taxon>
    </lineage>
</organism>
<evidence type="ECO:0000259" key="1">
    <source>
        <dbReference type="Pfam" id="PF13173"/>
    </source>
</evidence>
<dbReference type="InterPro" id="IPR041682">
    <property type="entry name" value="AAA_14"/>
</dbReference>
<feature type="domain" description="AAA" evidence="1">
    <location>
        <begin position="47"/>
        <end position="178"/>
    </location>
</feature>
<dbReference type="PANTHER" id="PTHR33295:SF18">
    <property type="entry name" value="AAA+ ATPASE DOMAIN-CONTAINING PROTEIN"/>
    <property type="match status" value="1"/>
</dbReference>
<dbReference type="AlphaFoldDB" id="A0A348B1F7"/>
<accession>A0A348B1F7</accession>
<feature type="domain" description="DUF4143" evidence="2">
    <location>
        <begin position="253"/>
        <end position="391"/>
    </location>
</feature>
<gene>
    <name evidence="4" type="ORF">GCM10007116_07360</name>
    <name evidence="3" type="ORF">HS1genome_0398</name>
</gene>
<evidence type="ECO:0000259" key="2">
    <source>
        <dbReference type="Pfam" id="PF13635"/>
    </source>
</evidence>
<reference evidence="4" key="4">
    <citation type="submission" date="2020-09" db="EMBL/GenBank/DDBJ databases">
        <authorList>
            <person name="Sun Q."/>
            <person name="Ohkuma M."/>
        </authorList>
    </citation>
    <scope>NUCLEOTIDE SEQUENCE</scope>
    <source>
        <strain evidence="4">JCM 31740</strain>
    </source>
</reference>
<reference evidence="3" key="3">
    <citation type="journal article" date="2019" name="BMC Res. Notes">
        <title>Complete genome sequence of the Sulfodiicoccus acidiphilus strain HS-1T, the first crenarchaeon that lacks polB3, isolated from an acidic hot spring in Ohwaku-dani, Hakone, Japan.</title>
        <authorList>
            <person name="Sakai H.D."/>
            <person name="Kurosawa N."/>
        </authorList>
    </citation>
    <scope>NUCLEOTIDE SEQUENCE</scope>
    <source>
        <strain evidence="3">HS-1</strain>
    </source>
</reference>
<evidence type="ECO:0000313" key="5">
    <source>
        <dbReference type="Proteomes" id="UP000276741"/>
    </source>
</evidence>
<evidence type="ECO:0000313" key="4">
    <source>
        <dbReference type="EMBL" id="GGT92077.1"/>
    </source>
</evidence>
<keyword evidence="5" id="KW-1185">Reference proteome</keyword>
<dbReference type="SUPFAM" id="SSF52540">
    <property type="entry name" value="P-loop containing nucleoside triphosphate hydrolases"/>
    <property type="match status" value="1"/>
</dbReference>
<dbReference type="RefSeq" id="WP_126449304.1">
    <property type="nucleotide sequence ID" value="NZ_AP018553.1"/>
</dbReference>
<dbReference type="EMBL" id="AP018553">
    <property type="protein sequence ID" value="BBD72009.1"/>
    <property type="molecule type" value="Genomic_DNA"/>
</dbReference>
<evidence type="ECO:0000313" key="3">
    <source>
        <dbReference type="EMBL" id="BBD72009.1"/>
    </source>
</evidence>